<reference evidence="1 2" key="1">
    <citation type="submission" date="2019-08" db="EMBL/GenBank/DDBJ databases">
        <title>Whole genome of Aphis craccivora.</title>
        <authorList>
            <person name="Voronova N.V."/>
            <person name="Shulinski R.S."/>
            <person name="Bandarenka Y.V."/>
            <person name="Zhorov D.G."/>
            <person name="Warner D."/>
        </authorList>
    </citation>
    <scope>NUCLEOTIDE SEQUENCE [LARGE SCALE GENOMIC DNA]</scope>
    <source>
        <strain evidence="1">180601</strain>
        <tissue evidence="1">Whole Body</tissue>
    </source>
</reference>
<dbReference type="AlphaFoldDB" id="A0A6G0ZH45"/>
<keyword evidence="2" id="KW-1185">Reference proteome</keyword>
<sequence>MPTYCCVHEPHEASKSLFGVHNNLEIKILWEEALGMQLDKVTGSVQNIFTIVTLLVLGTQVNDLVNIL</sequence>
<comment type="caution">
    <text evidence="1">The sequence shown here is derived from an EMBL/GenBank/DDBJ whole genome shotgun (WGS) entry which is preliminary data.</text>
</comment>
<evidence type="ECO:0000313" key="2">
    <source>
        <dbReference type="Proteomes" id="UP000478052"/>
    </source>
</evidence>
<organism evidence="1 2">
    <name type="scientific">Aphis craccivora</name>
    <name type="common">Cowpea aphid</name>
    <dbReference type="NCBI Taxonomy" id="307492"/>
    <lineage>
        <taxon>Eukaryota</taxon>
        <taxon>Metazoa</taxon>
        <taxon>Ecdysozoa</taxon>
        <taxon>Arthropoda</taxon>
        <taxon>Hexapoda</taxon>
        <taxon>Insecta</taxon>
        <taxon>Pterygota</taxon>
        <taxon>Neoptera</taxon>
        <taxon>Paraneoptera</taxon>
        <taxon>Hemiptera</taxon>
        <taxon>Sternorrhyncha</taxon>
        <taxon>Aphidomorpha</taxon>
        <taxon>Aphidoidea</taxon>
        <taxon>Aphididae</taxon>
        <taxon>Aphidini</taxon>
        <taxon>Aphis</taxon>
        <taxon>Aphis</taxon>
    </lineage>
</organism>
<evidence type="ECO:0000313" key="1">
    <source>
        <dbReference type="EMBL" id="KAF0770167.1"/>
    </source>
</evidence>
<dbReference type="EMBL" id="VUJU01000474">
    <property type="protein sequence ID" value="KAF0770167.1"/>
    <property type="molecule type" value="Genomic_DNA"/>
</dbReference>
<gene>
    <name evidence="1" type="ORF">FWK35_00001918</name>
</gene>
<dbReference type="Proteomes" id="UP000478052">
    <property type="component" value="Unassembled WGS sequence"/>
</dbReference>
<proteinExistence type="predicted"/>
<accession>A0A6G0ZH45</accession>
<name>A0A6G0ZH45_APHCR</name>
<protein>
    <submittedName>
        <fullName evidence="1">Uncharacterized protein</fullName>
    </submittedName>
</protein>